<dbReference type="RefSeq" id="WP_234614414.1">
    <property type="nucleotide sequence ID" value="NZ_CP098806.1"/>
</dbReference>
<dbReference type="Pfam" id="PF00494">
    <property type="entry name" value="SQS_PSY"/>
    <property type="match status" value="1"/>
</dbReference>
<gene>
    <name evidence="2" type="ORF">LXM24_15935</name>
</gene>
<protein>
    <submittedName>
        <fullName evidence="2">Squalene/phytoene synthase family protein</fullName>
    </submittedName>
</protein>
<name>A0A9X1PAA8_9BACT</name>
<organism evidence="2 3">
    <name type="scientific">Dyadobacter fanqingshengii</name>
    <dbReference type="NCBI Taxonomy" id="2906443"/>
    <lineage>
        <taxon>Bacteria</taxon>
        <taxon>Pseudomonadati</taxon>
        <taxon>Bacteroidota</taxon>
        <taxon>Cytophagia</taxon>
        <taxon>Cytophagales</taxon>
        <taxon>Spirosomataceae</taxon>
        <taxon>Dyadobacter</taxon>
    </lineage>
</organism>
<dbReference type="SFLD" id="SFLDS00005">
    <property type="entry name" value="Isoprenoid_Synthase_Type_I"/>
    <property type="match status" value="1"/>
</dbReference>
<dbReference type="PANTHER" id="PTHR31480">
    <property type="entry name" value="BIFUNCTIONAL LYCOPENE CYCLASE/PHYTOENE SYNTHASE"/>
    <property type="match status" value="1"/>
</dbReference>
<dbReference type="SUPFAM" id="SSF48576">
    <property type="entry name" value="Terpenoid synthases"/>
    <property type="match status" value="1"/>
</dbReference>
<dbReference type="InterPro" id="IPR002060">
    <property type="entry name" value="Squ/phyt_synthse"/>
</dbReference>
<dbReference type="InterPro" id="IPR019845">
    <property type="entry name" value="Squalene/phytoene_synthase_CS"/>
</dbReference>
<dbReference type="SFLD" id="SFLDG01018">
    <property type="entry name" value="Squalene/Phytoene_Synthase_Lik"/>
    <property type="match status" value="1"/>
</dbReference>
<reference evidence="2" key="1">
    <citation type="submission" date="2021-12" db="EMBL/GenBank/DDBJ databases">
        <title>Novel species in genus Dyadobacter.</title>
        <authorList>
            <person name="Ma C."/>
        </authorList>
    </citation>
    <scope>NUCLEOTIDE SEQUENCE</scope>
    <source>
        <strain evidence="2">CY399</strain>
    </source>
</reference>
<dbReference type="EMBL" id="JAJTTA010000002">
    <property type="protein sequence ID" value="MCF0041596.1"/>
    <property type="molecule type" value="Genomic_DNA"/>
</dbReference>
<dbReference type="PROSITE" id="PS01045">
    <property type="entry name" value="SQUALEN_PHYTOEN_SYN_2"/>
    <property type="match status" value="1"/>
</dbReference>
<evidence type="ECO:0000313" key="3">
    <source>
        <dbReference type="Proteomes" id="UP001139700"/>
    </source>
</evidence>
<keyword evidence="1" id="KW-0808">Transferase</keyword>
<evidence type="ECO:0000313" key="2">
    <source>
        <dbReference type="EMBL" id="MCF0041596.1"/>
    </source>
</evidence>
<accession>A0A9X1PAA8</accession>
<dbReference type="Proteomes" id="UP001139700">
    <property type="component" value="Unassembled WGS sequence"/>
</dbReference>
<dbReference type="AlphaFoldDB" id="A0A9X1PAA8"/>
<dbReference type="InterPro" id="IPR008949">
    <property type="entry name" value="Isoprenoid_synthase_dom_sf"/>
</dbReference>
<dbReference type="Gene3D" id="1.10.600.10">
    <property type="entry name" value="Farnesyl Diphosphate Synthase"/>
    <property type="match status" value="1"/>
</dbReference>
<dbReference type="GO" id="GO:0008299">
    <property type="term" value="P:isoprenoid biosynthetic process"/>
    <property type="evidence" value="ECO:0007669"/>
    <property type="project" value="UniProtKB-ARBA"/>
</dbReference>
<evidence type="ECO:0000256" key="1">
    <source>
        <dbReference type="ARBA" id="ARBA00022679"/>
    </source>
</evidence>
<dbReference type="GO" id="GO:0016765">
    <property type="term" value="F:transferase activity, transferring alkyl or aryl (other than methyl) groups"/>
    <property type="evidence" value="ECO:0007669"/>
    <property type="project" value="InterPro"/>
</dbReference>
<sequence length="278" mass="31912">MKALYDQLSVCCSKKTTQLYSTSFSLGIHFLQPKFHTPIYSIYGFVRLADEIVDSFHGYDKHGLMAKIREDTAEAIAAGISINPILNSFQHVVNQYGIEWSLIDTFLKSMEMDLGQKQHSPDSFQEYVLGSAEVVGLMCLRVFTEGDAAKYDDLKYYAMKLGAAFQKVNFLRDLKADYQDLGRSYFPGINFTHFTSADKEIIQQQIQQDFGQALIGIKKMPASSRRGVYLAYYYYQKLFLRISQTPAEKVMDARIRIPNHNKIGLMMRSLIRHQLNYL</sequence>
<comment type="caution">
    <text evidence="2">The sequence shown here is derived from an EMBL/GenBank/DDBJ whole genome shotgun (WGS) entry which is preliminary data.</text>
</comment>
<keyword evidence="3" id="KW-1185">Reference proteome</keyword>
<proteinExistence type="predicted"/>